<dbReference type="EMBL" id="CP093445">
    <property type="protein sequence ID" value="UNO35700.1"/>
    <property type="molecule type" value="Genomic_DNA"/>
</dbReference>
<dbReference type="RefSeq" id="WP_242105934.1">
    <property type="nucleotide sequence ID" value="NZ_CP093445.1"/>
</dbReference>
<protein>
    <submittedName>
        <fullName evidence="1">Conjugal transfer protein TraD</fullName>
    </submittedName>
</protein>
<evidence type="ECO:0000313" key="1">
    <source>
        <dbReference type="EMBL" id="UNO35700.1"/>
    </source>
</evidence>
<organism evidence="1">
    <name type="scientific">Salmonella enterica subsp. enterica serovar Abeokuta</name>
    <dbReference type="NCBI Taxonomy" id="2926665"/>
    <lineage>
        <taxon>Bacteria</taxon>
        <taxon>Pseudomonadati</taxon>
        <taxon>Pseudomonadota</taxon>
        <taxon>Gammaproteobacteria</taxon>
        <taxon>Enterobacterales</taxon>
        <taxon>Enterobacteriaceae</taxon>
        <taxon>Salmonella</taxon>
    </lineage>
</organism>
<dbReference type="InterPro" id="IPR009444">
    <property type="entry name" value="Conjugal_tfr_TraD_a-type"/>
</dbReference>
<accession>A0A8T9INI2</accession>
<reference evidence="1" key="1">
    <citation type="submission" date="2022-03" db="EMBL/GenBank/DDBJ databases">
        <title>Genome Sequence of a New Salmonella enterica Strain (Salmonella Abeokuta) isolated from Poultry Feed in Nigeria.</title>
        <authorList>
            <person name="Fagbamila I."/>
            <person name="Barco L."/>
            <person name="Monorella C."/>
            <person name="Beld M.V.D."/>
            <person name="Mooijman K."/>
            <person name="Hernandez-Segura A."/>
            <person name="Orsini M."/>
            <person name="Ajayi O."/>
            <person name="Ngulukun S."/>
            <person name="Jambalang A.-R."/>
            <person name="Sati N."/>
            <person name="Emmennaa P."/>
            <person name="Ankeli P."/>
            <person name="Muhammad M."/>
        </authorList>
    </citation>
    <scope>NUCLEOTIDE SEQUENCE</scope>
    <source>
        <strain evidence="1">OG19FER4</strain>
    </source>
</reference>
<dbReference type="Pfam" id="PF06412">
    <property type="entry name" value="TraD"/>
    <property type="match status" value="1"/>
</dbReference>
<proteinExistence type="predicted"/>
<dbReference type="AlphaFoldDB" id="A0A8T9INI2"/>
<gene>
    <name evidence="1" type="primary">traD</name>
    <name evidence="1" type="ORF">MOV10_09025</name>
</gene>
<sequence>MDNESKRTRTEKTLKQKVAFAQLELNRLKSMEKSEQKKVETRLKIIIGAEVAKVMNCGIEQVDKELVMGILLSASELNDIERIKYIKAGRWFLAQMDGRQKLNKFHDRG</sequence>
<name>A0A8T9INI2_SALET</name>